<dbReference type="InterPro" id="IPR052546">
    <property type="entry name" value="Transposase_8_domain"/>
</dbReference>
<dbReference type="Proteomes" id="UP000064029">
    <property type="component" value="Unassembled WGS sequence"/>
</dbReference>
<evidence type="ECO:0000313" key="3">
    <source>
        <dbReference type="Proteomes" id="UP000064029"/>
    </source>
</evidence>
<dbReference type="PANTHER" id="PTHR33609">
    <property type="entry name" value="LOW CALCIUM RESPONSE LOCUS PROTEIN S"/>
    <property type="match status" value="1"/>
</dbReference>
<feature type="coiled-coil region" evidence="1">
    <location>
        <begin position="49"/>
        <end position="76"/>
    </location>
</feature>
<dbReference type="Pfam" id="PF01527">
    <property type="entry name" value="HTH_Tnp_1"/>
    <property type="match status" value="1"/>
</dbReference>
<dbReference type="EMBL" id="LOXM01000017">
    <property type="protein sequence ID" value="KVG75790.1"/>
    <property type="molecule type" value="Genomic_DNA"/>
</dbReference>
<comment type="caution">
    <text evidence="2">The sequence shown here is derived from an EMBL/GenBank/DDBJ whole genome shotgun (WGS) entry which is preliminary data.</text>
</comment>
<dbReference type="SUPFAM" id="SSF46689">
    <property type="entry name" value="Homeodomain-like"/>
    <property type="match status" value="1"/>
</dbReference>
<evidence type="ECO:0000313" key="2">
    <source>
        <dbReference type="EMBL" id="KVG75790.1"/>
    </source>
</evidence>
<reference evidence="2 3" key="1">
    <citation type="submission" date="2015-11" db="EMBL/GenBank/DDBJ databases">
        <title>Expanding the genomic diversity of Burkholderia species for the development of highly accurate diagnostics.</title>
        <authorList>
            <person name="Sahl J."/>
            <person name="Keim P."/>
            <person name="Wagner D."/>
        </authorList>
    </citation>
    <scope>NUCLEOTIDE SEQUENCE [LARGE SCALE GENOMIC DNA]</scope>
    <source>
        <strain evidence="2 3">MSMB2036</strain>
    </source>
</reference>
<dbReference type="GO" id="GO:0003677">
    <property type="term" value="F:DNA binding"/>
    <property type="evidence" value="ECO:0007669"/>
    <property type="project" value="InterPro"/>
</dbReference>
<dbReference type="PANTHER" id="PTHR33609:SF1">
    <property type="entry name" value="TRANSPOSASE"/>
    <property type="match status" value="1"/>
</dbReference>
<keyword evidence="1" id="KW-0175">Coiled coil</keyword>
<accession>A0A102ZGV7</accession>
<organism evidence="2 3">
    <name type="scientific">Burkholderia ubonensis</name>
    <dbReference type="NCBI Taxonomy" id="101571"/>
    <lineage>
        <taxon>Bacteria</taxon>
        <taxon>Pseudomonadati</taxon>
        <taxon>Pseudomonadota</taxon>
        <taxon>Betaproteobacteria</taxon>
        <taxon>Burkholderiales</taxon>
        <taxon>Burkholderiaceae</taxon>
        <taxon>Burkholderia</taxon>
        <taxon>Burkholderia cepacia complex</taxon>
    </lineage>
</organism>
<sequence>MKRKRFSVEQIVAVLKQAEAGMPVAELIRHVGISEQTFYRWKKVYTGLQTDQVRQLKQLQDENAQLKKVVAELTLDKAMLTDVLKKKW</sequence>
<dbReference type="GO" id="GO:0004803">
    <property type="term" value="F:transposase activity"/>
    <property type="evidence" value="ECO:0007669"/>
    <property type="project" value="InterPro"/>
</dbReference>
<dbReference type="InterPro" id="IPR002514">
    <property type="entry name" value="Transposase_8"/>
</dbReference>
<dbReference type="AlphaFoldDB" id="A0A102ZGV7"/>
<dbReference type="GO" id="GO:0006313">
    <property type="term" value="P:DNA transposition"/>
    <property type="evidence" value="ECO:0007669"/>
    <property type="project" value="InterPro"/>
</dbReference>
<gene>
    <name evidence="2" type="ORF">WJ33_13805</name>
</gene>
<proteinExistence type="predicted"/>
<protein>
    <submittedName>
        <fullName evidence="2">Transposase</fullName>
    </submittedName>
</protein>
<evidence type="ECO:0000256" key="1">
    <source>
        <dbReference type="SAM" id="Coils"/>
    </source>
</evidence>
<dbReference type="InterPro" id="IPR009057">
    <property type="entry name" value="Homeodomain-like_sf"/>
</dbReference>
<name>A0A102ZGV7_9BURK</name>